<name>A0A4Y7TQK9_COPMI</name>
<reference evidence="3 4" key="1">
    <citation type="journal article" date="2019" name="Nat. Ecol. Evol.">
        <title>Megaphylogeny resolves global patterns of mushroom evolution.</title>
        <authorList>
            <person name="Varga T."/>
            <person name="Krizsan K."/>
            <person name="Foldi C."/>
            <person name="Dima B."/>
            <person name="Sanchez-Garcia M."/>
            <person name="Sanchez-Ramirez S."/>
            <person name="Szollosi G.J."/>
            <person name="Szarkandi J.G."/>
            <person name="Papp V."/>
            <person name="Albert L."/>
            <person name="Andreopoulos W."/>
            <person name="Angelini C."/>
            <person name="Antonin V."/>
            <person name="Barry K.W."/>
            <person name="Bougher N.L."/>
            <person name="Buchanan P."/>
            <person name="Buyck B."/>
            <person name="Bense V."/>
            <person name="Catcheside P."/>
            <person name="Chovatia M."/>
            <person name="Cooper J."/>
            <person name="Damon W."/>
            <person name="Desjardin D."/>
            <person name="Finy P."/>
            <person name="Geml J."/>
            <person name="Haridas S."/>
            <person name="Hughes K."/>
            <person name="Justo A."/>
            <person name="Karasinski D."/>
            <person name="Kautmanova I."/>
            <person name="Kiss B."/>
            <person name="Kocsube S."/>
            <person name="Kotiranta H."/>
            <person name="LaButti K.M."/>
            <person name="Lechner B.E."/>
            <person name="Liimatainen K."/>
            <person name="Lipzen A."/>
            <person name="Lukacs Z."/>
            <person name="Mihaltcheva S."/>
            <person name="Morgado L.N."/>
            <person name="Niskanen T."/>
            <person name="Noordeloos M.E."/>
            <person name="Ohm R.A."/>
            <person name="Ortiz-Santana B."/>
            <person name="Ovrebo C."/>
            <person name="Racz N."/>
            <person name="Riley R."/>
            <person name="Savchenko A."/>
            <person name="Shiryaev A."/>
            <person name="Soop K."/>
            <person name="Spirin V."/>
            <person name="Szebenyi C."/>
            <person name="Tomsovsky M."/>
            <person name="Tulloss R.E."/>
            <person name="Uehling J."/>
            <person name="Grigoriev I.V."/>
            <person name="Vagvolgyi C."/>
            <person name="Papp T."/>
            <person name="Martin F.M."/>
            <person name="Miettinen O."/>
            <person name="Hibbett D.S."/>
            <person name="Nagy L.G."/>
        </authorList>
    </citation>
    <scope>NUCLEOTIDE SEQUENCE [LARGE SCALE GENOMIC DNA]</scope>
    <source>
        <strain evidence="3 4">FP101781</strain>
    </source>
</reference>
<evidence type="ECO:0000256" key="2">
    <source>
        <dbReference type="SAM" id="Phobius"/>
    </source>
</evidence>
<sequence>MASVASVSFGTFWVSSKRGSSSYFNPSSVLSLKGIRIYSVLAPFPSDPTSVSSDFFSSQNIDISKRNETTCCDGPYSPFSGLNTVAPLTFRDRVAPKKLSLCGPRRQTCGCIIGSVGAAPVPISLFHAFCCFLEEDFQRNVDYPPSSLQITPVRFELRPTLLNDNGPNTTTIHSPRLRPLELALSNDSSESRSPSAYAPMASRWLPLEACRSSSRPQRRAESWSSPSRSFPSTQCNTAPRSKHTKGTAPPPRCALHIGAVLFGFLLATAWLASMAMVLVNVLQKDLRNWMSTDWVSPPHVTTSALEMVAHTGLLLAYGVMALRERSAIRSEEKANAK</sequence>
<feature type="transmembrane region" description="Helical" evidence="2">
    <location>
        <begin position="253"/>
        <end position="279"/>
    </location>
</feature>
<dbReference type="EMBL" id="QPFP01000005">
    <property type="protein sequence ID" value="TEB36470.1"/>
    <property type="molecule type" value="Genomic_DNA"/>
</dbReference>
<proteinExistence type="predicted"/>
<protein>
    <submittedName>
        <fullName evidence="3">Uncharacterized protein</fullName>
    </submittedName>
</protein>
<gene>
    <name evidence="3" type="ORF">FA13DRAFT_1705827</name>
</gene>
<keyword evidence="2" id="KW-0812">Transmembrane</keyword>
<comment type="caution">
    <text evidence="3">The sequence shown here is derived from an EMBL/GenBank/DDBJ whole genome shotgun (WGS) entry which is preliminary data.</text>
</comment>
<organism evidence="3 4">
    <name type="scientific">Coprinellus micaceus</name>
    <name type="common">Glistening ink-cap mushroom</name>
    <name type="synonym">Coprinus micaceus</name>
    <dbReference type="NCBI Taxonomy" id="71717"/>
    <lineage>
        <taxon>Eukaryota</taxon>
        <taxon>Fungi</taxon>
        <taxon>Dikarya</taxon>
        <taxon>Basidiomycota</taxon>
        <taxon>Agaricomycotina</taxon>
        <taxon>Agaricomycetes</taxon>
        <taxon>Agaricomycetidae</taxon>
        <taxon>Agaricales</taxon>
        <taxon>Agaricineae</taxon>
        <taxon>Psathyrellaceae</taxon>
        <taxon>Coprinellus</taxon>
    </lineage>
</organism>
<evidence type="ECO:0000256" key="1">
    <source>
        <dbReference type="SAM" id="MobiDB-lite"/>
    </source>
</evidence>
<keyword evidence="4" id="KW-1185">Reference proteome</keyword>
<dbReference type="AlphaFoldDB" id="A0A4Y7TQK9"/>
<dbReference type="Proteomes" id="UP000298030">
    <property type="component" value="Unassembled WGS sequence"/>
</dbReference>
<evidence type="ECO:0000313" key="4">
    <source>
        <dbReference type="Proteomes" id="UP000298030"/>
    </source>
</evidence>
<keyword evidence="2" id="KW-0472">Membrane</keyword>
<keyword evidence="2" id="KW-1133">Transmembrane helix</keyword>
<evidence type="ECO:0000313" key="3">
    <source>
        <dbReference type="EMBL" id="TEB36470.1"/>
    </source>
</evidence>
<feature type="compositionally biased region" description="Low complexity" evidence="1">
    <location>
        <begin position="222"/>
        <end position="232"/>
    </location>
</feature>
<accession>A0A4Y7TQK9</accession>
<feature type="region of interest" description="Disordered" evidence="1">
    <location>
        <begin position="216"/>
        <end position="249"/>
    </location>
</feature>